<dbReference type="EMBL" id="JARKIE010000073">
    <property type="protein sequence ID" value="KAJ7689333.1"/>
    <property type="molecule type" value="Genomic_DNA"/>
</dbReference>
<sequence length="246" mass="28092">MERFNGSRELTVRERIRHNILPSETERTDIPDSFIAAGSRLSEIRTSAPGSTGDLEEENQRQYISDCSSLFAPMRSLSHEIWEAIFLDPQIHGIVHIDQYVRSSVVDECNTDILAPVSHYWRCVALATPRLWSSFFIRSYRGPQVLQLLQLFLERSKNAPLSIVLKLGLPNEEIVGELVKHAERWIKFTVDSMSWSGINSPYLALLAPVCGRLQRLEELSLDFEPFLHTTVTSTMNLFKEVPKLHA</sequence>
<evidence type="ECO:0008006" key="3">
    <source>
        <dbReference type="Google" id="ProtNLM"/>
    </source>
</evidence>
<accession>A0AAD7DEB0</accession>
<comment type="caution">
    <text evidence="1">The sequence shown here is derived from an EMBL/GenBank/DDBJ whole genome shotgun (WGS) entry which is preliminary data.</text>
</comment>
<evidence type="ECO:0000313" key="2">
    <source>
        <dbReference type="Proteomes" id="UP001221757"/>
    </source>
</evidence>
<proteinExistence type="predicted"/>
<reference evidence="1" key="1">
    <citation type="submission" date="2023-03" db="EMBL/GenBank/DDBJ databases">
        <title>Massive genome expansion in bonnet fungi (Mycena s.s.) driven by repeated elements and novel gene families across ecological guilds.</title>
        <authorList>
            <consortium name="Lawrence Berkeley National Laboratory"/>
            <person name="Harder C.B."/>
            <person name="Miyauchi S."/>
            <person name="Viragh M."/>
            <person name="Kuo A."/>
            <person name="Thoen E."/>
            <person name="Andreopoulos B."/>
            <person name="Lu D."/>
            <person name="Skrede I."/>
            <person name="Drula E."/>
            <person name="Henrissat B."/>
            <person name="Morin E."/>
            <person name="Kohler A."/>
            <person name="Barry K."/>
            <person name="LaButti K."/>
            <person name="Morin E."/>
            <person name="Salamov A."/>
            <person name="Lipzen A."/>
            <person name="Mereny Z."/>
            <person name="Hegedus B."/>
            <person name="Baldrian P."/>
            <person name="Stursova M."/>
            <person name="Weitz H."/>
            <person name="Taylor A."/>
            <person name="Grigoriev I.V."/>
            <person name="Nagy L.G."/>
            <person name="Martin F."/>
            <person name="Kauserud H."/>
        </authorList>
    </citation>
    <scope>NUCLEOTIDE SEQUENCE</scope>
    <source>
        <strain evidence="1">CBHHK067</strain>
    </source>
</reference>
<gene>
    <name evidence="1" type="ORF">B0H17DRAFT_1180320</name>
</gene>
<feature type="non-terminal residue" evidence="1">
    <location>
        <position position="246"/>
    </location>
</feature>
<protein>
    <recommendedName>
        <fullName evidence="3">F-box domain-containing protein</fullName>
    </recommendedName>
</protein>
<name>A0AAD7DEB0_MYCRO</name>
<evidence type="ECO:0000313" key="1">
    <source>
        <dbReference type="EMBL" id="KAJ7689333.1"/>
    </source>
</evidence>
<keyword evidence="2" id="KW-1185">Reference proteome</keyword>
<dbReference type="AlphaFoldDB" id="A0AAD7DEB0"/>
<dbReference type="Proteomes" id="UP001221757">
    <property type="component" value="Unassembled WGS sequence"/>
</dbReference>
<organism evidence="1 2">
    <name type="scientific">Mycena rosella</name>
    <name type="common">Pink bonnet</name>
    <name type="synonym">Agaricus rosellus</name>
    <dbReference type="NCBI Taxonomy" id="1033263"/>
    <lineage>
        <taxon>Eukaryota</taxon>
        <taxon>Fungi</taxon>
        <taxon>Dikarya</taxon>
        <taxon>Basidiomycota</taxon>
        <taxon>Agaricomycotina</taxon>
        <taxon>Agaricomycetes</taxon>
        <taxon>Agaricomycetidae</taxon>
        <taxon>Agaricales</taxon>
        <taxon>Marasmiineae</taxon>
        <taxon>Mycenaceae</taxon>
        <taxon>Mycena</taxon>
    </lineage>
</organism>